<sequence>MMRPQLRQLAQHADPRRLGRTVTVRAFSVSLVALEGENKTSSQRDYKKSSTTIPRKSPAQSRGPTSGTPNRGRPAKAIDARSFAAPTAGNDQPRVVRSPRLRTVRGGNQPQNRKSKAAASKNRKGRRQQRSRDTKREDVDESLEEAEAAAIQQIEQEQALKDRPTPVRYEPRNIDFSTLQATWPSLPSDSASRSAAVLGKLSSLSGRFANGYIPPHELGRRLWKGQNVLFENDAEKTAAMEEVKRLSQQRADKISQRKGELVEPRAIKFNALGTHDTKTLVETFAQGRYPALDARKDQPAVLGDVARNLRNNGTYQTAGKRPEFMAKVESLLASSRVKRS</sequence>
<reference evidence="2" key="2">
    <citation type="journal article" date="2023" name="IMA Fungus">
        <title>Comparative genomic study of the Penicillium genus elucidates a diverse pangenome and 15 lateral gene transfer events.</title>
        <authorList>
            <person name="Petersen C."/>
            <person name="Sorensen T."/>
            <person name="Nielsen M.R."/>
            <person name="Sondergaard T.E."/>
            <person name="Sorensen J.L."/>
            <person name="Fitzpatrick D.A."/>
            <person name="Frisvad J.C."/>
            <person name="Nielsen K.L."/>
        </authorList>
    </citation>
    <scope>NUCLEOTIDE SEQUENCE</scope>
    <source>
        <strain evidence="2">IBT 30761</strain>
    </source>
</reference>
<evidence type="ECO:0000256" key="1">
    <source>
        <dbReference type="SAM" id="MobiDB-lite"/>
    </source>
</evidence>
<dbReference type="AlphaFoldDB" id="A0A9W9FFD4"/>
<evidence type="ECO:0000313" key="3">
    <source>
        <dbReference type="Proteomes" id="UP001149074"/>
    </source>
</evidence>
<keyword evidence="3" id="KW-1185">Reference proteome</keyword>
<feature type="region of interest" description="Disordered" evidence="1">
    <location>
        <begin position="33"/>
        <end position="145"/>
    </location>
</feature>
<comment type="caution">
    <text evidence="2">The sequence shown here is derived from an EMBL/GenBank/DDBJ whole genome shotgun (WGS) entry which is preliminary data.</text>
</comment>
<dbReference type="GeneID" id="81357590"/>
<reference evidence="2" key="1">
    <citation type="submission" date="2022-11" db="EMBL/GenBank/DDBJ databases">
        <authorList>
            <person name="Petersen C."/>
        </authorList>
    </citation>
    <scope>NUCLEOTIDE SEQUENCE</scope>
    <source>
        <strain evidence="2">IBT 30761</strain>
    </source>
</reference>
<dbReference type="RefSeq" id="XP_056474770.1">
    <property type="nucleotide sequence ID" value="XM_056618611.1"/>
</dbReference>
<evidence type="ECO:0000313" key="2">
    <source>
        <dbReference type="EMBL" id="KAJ5099116.1"/>
    </source>
</evidence>
<gene>
    <name evidence="2" type="ORF">N7532_006117</name>
</gene>
<name>A0A9W9FFD4_9EURO</name>
<feature type="compositionally biased region" description="Basic residues" evidence="1">
    <location>
        <begin position="113"/>
        <end position="129"/>
    </location>
</feature>
<proteinExistence type="predicted"/>
<dbReference type="OrthoDB" id="5365739at2759"/>
<feature type="compositionally biased region" description="Basic and acidic residues" evidence="1">
    <location>
        <begin position="36"/>
        <end position="48"/>
    </location>
</feature>
<dbReference type="EMBL" id="JAPQKI010000005">
    <property type="protein sequence ID" value="KAJ5099116.1"/>
    <property type="molecule type" value="Genomic_DNA"/>
</dbReference>
<accession>A0A9W9FFD4</accession>
<feature type="compositionally biased region" description="Polar residues" evidence="1">
    <location>
        <begin position="49"/>
        <end position="69"/>
    </location>
</feature>
<organism evidence="2 3">
    <name type="scientific">Penicillium argentinense</name>
    <dbReference type="NCBI Taxonomy" id="1131581"/>
    <lineage>
        <taxon>Eukaryota</taxon>
        <taxon>Fungi</taxon>
        <taxon>Dikarya</taxon>
        <taxon>Ascomycota</taxon>
        <taxon>Pezizomycotina</taxon>
        <taxon>Eurotiomycetes</taxon>
        <taxon>Eurotiomycetidae</taxon>
        <taxon>Eurotiales</taxon>
        <taxon>Aspergillaceae</taxon>
        <taxon>Penicillium</taxon>
    </lineage>
</organism>
<protein>
    <submittedName>
        <fullName evidence="2">Uncharacterized protein</fullName>
    </submittedName>
</protein>
<dbReference type="Proteomes" id="UP001149074">
    <property type="component" value="Unassembled WGS sequence"/>
</dbReference>